<reference evidence="1 2" key="1">
    <citation type="journal article" date="2011" name="Stand. Genomic Sci.">
        <title>Non-contiguous finished genome sequence of Bacteroides coprosuis type strain (PC139).</title>
        <authorList>
            <person name="Land M."/>
            <person name="Held B."/>
            <person name="Gronow S."/>
            <person name="Abt B."/>
            <person name="Lucas S."/>
            <person name="Del Rio T.G."/>
            <person name="Nolan M."/>
            <person name="Tice H."/>
            <person name="Cheng J.F."/>
            <person name="Pitluck S."/>
            <person name="Liolios K."/>
            <person name="Pagani I."/>
            <person name="Ivanova N."/>
            <person name="Mavromatis K."/>
            <person name="Mikhailova N."/>
            <person name="Pati A."/>
            <person name="Tapia R."/>
            <person name="Han C."/>
            <person name="Goodwin L."/>
            <person name="Chen A."/>
            <person name="Palaniappan K."/>
            <person name="Hauser L."/>
            <person name="Brambilla E.M."/>
            <person name="Rohde M."/>
            <person name="Goker M."/>
            <person name="Detter J.C."/>
            <person name="Woyke T."/>
            <person name="Bristow J."/>
            <person name="Eisen J.A."/>
            <person name="Markowitz V."/>
            <person name="Hugenholtz P."/>
            <person name="Kyrpides N.C."/>
            <person name="Klenk H.P."/>
            <person name="Lapidus A."/>
        </authorList>
    </citation>
    <scope>NUCLEOTIDE SEQUENCE</scope>
    <source>
        <strain evidence="1 2">DSM 18011</strain>
    </source>
</reference>
<accession>F3ZS31</accession>
<proteinExistence type="predicted"/>
<dbReference type="Proteomes" id="UP000018439">
    <property type="component" value="Chromosome"/>
</dbReference>
<name>F3ZS31_9BACE</name>
<keyword evidence="2" id="KW-1185">Reference proteome</keyword>
<protein>
    <submittedName>
        <fullName evidence="1">Glycine cleavage system T protein</fullName>
    </submittedName>
</protein>
<dbReference type="HOGENOM" id="CLU_3387982_0_0_10"/>
<gene>
    <name evidence="1" type="ORF">Bcop_1864</name>
</gene>
<dbReference type="STRING" id="679937.Bcop_1864"/>
<organism evidence="1 2">
    <name type="scientific">Bacteroides coprosuis DSM 18011</name>
    <dbReference type="NCBI Taxonomy" id="679937"/>
    <lineage>
        <taxon>Bacteria</taxon>
        <taxon>Pseudomonadati</taxon>
        <taxon>Bacteroidota</taxon>
        <taxon>Bacteroidia</taxon>
        <taxon>Bacteroidales</taxon>
        <taxon>Bacteroidaceae</taxon>
        <taxon>Bacteroides</taxon>
    </lineage>
</organism>
<dbReference type="AlphaFoldDB" id="F3ZS31"/>
<sequence length="32" mass="3774">MINHKNVVDTKTVNRKKYISYIIINNVNKVTL</sequence>
<evidence type="ECO:0000313" key="1">
    <source>
        <dbReference type="EMBL" id="EGJ72052.1"/>
    </source>
</evidence>
<dbReference type="EMBL" id="CM001167">
    <property type="protein sequence ID" value="EGJ72052.1"/>
    <property type="molecule type" value="Genomic_DNA"/>
</dbReference>
<evidence type="ECO:0000313" key="2">
    <source>
        <dbReference type="Proteomes" id="UP000018439"/>
    </source>
</evidence>